<name>A0A679I786_9RHOO</name>
<dbReference type="PANTHER" id="PTHR30386:SF19">
    <property type="entry name" value="MULTIDRUG EXPORT PROTEIN EMRA-RELATED"/>
    <property type="match status" value="1"/>
</dbReference>
<sequence length="284" mass="31160">MSRKEQILKQLAARKKAFTILGSVVVLCAVIFGLYWGFYGSRYISTDNAYTATEIAQVTPEIDGTIKAVNVVDTNSVKEGEILVEIDPRDMQVAYDKAKANYDRAKIDFDRRKALSTSGSVSADELTRSENDLAQASANFREATLNLERTTIRSPIDGVVAKRQVQLGQRVRAGTPMMVIVPLLKLHVDANFKESELEKIHIGQKVRLTSDLYGSRVVYQGVVDGFSGGTGAAFATIPAQNATGNWIKVVQRVPVRIQLQPEELAANPLSVGVSMKVRVDTRSD</sequence>
<dbReference type="GO" id="GO:0030313">
    <property type="term" value="C:cell envelope"/>
    <property type="evidence" value="ECO:0007669"/>
    <property type="project" value="UniProtKB-SubCell"/>
</dbReference>
<dbReference type="InterPro" id="IPR050739">
    <property type="entry name" value="MFP"/>
</dbReference>
<evidence type="ECO:0000313" key="6">
    <source>
        <dbReference type="Proteomes" id="UP000463961"/>
    </source>
</evidence>
<accession>A0A679I786</accession>
<dbReference type="Proteomes" id="UP000463961">
    <property type="component" value="Chromosome"/>
</dbReference>
<dbReference type="NCBIfam" id="TIGR01730">
    <property type="entry name" value="RND_mfp"/>
    <property type="match status" value="1"/>
</dbReference>
<feature type="domain" description="p-hydroxybenzoic acid efflux pump subunit AaeA-like beta-barrel" evidence="4">
    <location>
        <begin position="187"/>
        <end position="277"/>
    </location>
</feature>
<comment type="subcellular location">
    <subcellularLocation>
        <location evidence="1">Cell envelope</location>
    </subcellularLocation>
</comment>
<evidence type="ECO:0000259" key="4">
    <source>
        <dbReference type="Pfam" id="PF25963"/>
    </source>
</evidence>
<dbReference type="PANTHER" id="PTHR30386">
    <property type="entry name" value="MEMBRANE FUSION SUBUNIT OF EMRAB-TOLC MULTIDRUG EFFLUX PUMP"/>
    <property type="match status" value="1"/>
</dbReference>
<evidence type="ECO:0000256" key="2">
    <source>
        <dbReference type="ARBA" id="ARBA00009477"/>
    </source>
</evidence>
<organism evidence="5 6">
    <name type="scientific">Fluviibacter phosphoraccumulans</name>
    <dbReference type="NCBI Taxonomy" id="1751046"/>
    <lineage>
        <taxon>Bacteria</taxon>
        <taxon>Pseudomonadati</taxon>
        <taxon>Pseudomonadota</taxon>
        <taxon>Betaproteobacteria</taxon>
        <taxon>Rhodocyclales</taxon>
        <taxon>Fluviibacteraceae</taxon>
        <taxon>Fluviibacter</taxon>
    </lineage>
</organism>
<dbReference type="GO" id="GO:0016020">
    <property type="term" value="C:membrane"/>
    <property type="evidence" value="ECO:0007669"/>
    <property type="project" value="InterPro"/>
</dbReference>
<dbReference type="Pfam" id="PF25917">
    <property type="entry name" value="BSH_RND"/>
    <property type="match status" value="1"/>
</dbReference>
<dbReference type="InterPro" id="IPR058625">
    <property type="entry name" value="MdtA-like_BSH"/>
</dbReference>
<dbReference type="GO" id="GO:0022857">
    <property type="term" value="F:transmembrane transporter activity"/>
    <property type="evidence" value="ECO:0007669"/>
    <property type="project" value="InterPro"/>
</dbReference>
<dbReference type="Pfam" id="PF25963">
    <property type="entry name" value="Beta-barrel_AAEA"/>
    <property type="match status" value="1"/>
</dbReference>
<dbReference type="InterPro" id="IPR006143">
    <property type="entry name" value="RND_pump_MFP"/>
</dbReference>
<evidence type="ECO:0000256" key="1">
    <source>
        <dbReference type="ARBA" id="ARBA00004196"/>
    </source>
</evidence>
<evidence type="ECO:0000313" key="5">
    <source>
        <dbReference type="EMBL" id="BBU70036.1"/>
    </source>
</evidence>
<gene>
    <name evidence="5" type="ORF">ICHIAU1_23190</name>
</gene>
<comment type="similarity">
    <text evidence="2">Belongs to the membrane fusion protein (MFP) (TC 8.A.1) family.</text>
</comment>
<dbReference type="AlphaFoldDB" id="A0A679I786"/>
<dbReference type="SUPFAM" id="SSF111369">
    <property type="entry name" value="HlyD-like secretion proteins"/>
    <property type="match status" value="1"/>
</dbReference>
<dbReference type="Gene3D" id="2.40.50.100">
    <property type="match status" value="1"/>
</dbReference>
<proteinExistence type="inferred from homology"/>
<protein>
    <submittedName>
        <fullName evidence="5">Uncharacterized protein</fullName>
    </submittedName>
</protein>
<dbReference type="OrthoDB" id="9811754at2"/>
<dbReference type="Gene3D" id="2.40.30.170">
    <property type="match status" value="1"/>
</dbReference>
<dbReference type="RefSeq" id="WP_162049329.1">
    <property type="nucleotide sequence ID" value="NZ_AP019011.1"/>
</dbReference>
<dbReference type="EMBL" id="AP022345">
    <property type="protein sequence ID" value="BBU70036.1"/>
    <property type="molecule type" value="Genomic_DNA"/>
</dbReference>
<feature type="domain" description="Multidrug resistance protein MdtA-like barrel-sandwich hybrid" evidence="3">
    <location>
        <begin position="55"/>
        <end position="181"/>
    </location>
</feature>
<evidence type="ECO:0000259" key="3">
    <source>
        <dbReference type="Pfam" id="PF25917"/>
    </source>
</evidence>
<dbReference type="InterPro" id="IPR058634">
    <property type="entry name" value="AaeA-lik-b-barrel"/>
</dbReference>
<reference evidence="6" key="1">
    <citation type="submission" date="2020-01" db="EMBL/GenBank/DDBJ databases">
        <title>Phosphoaccumulans saitamaens gen. nov., sp. nov., a polyphosphate accumulating bacterium isolated from surface river water.</title>
        <authorList>
            <person name="Watanabe K."/>
            <person name="Suda W."/>
        </authorList>
    </citation>
    <scope>NUCLEOTIDE SEQUENCE [LARGE SCALE GENOMIC DNA]</scope>
    <source>
        <strain evidence="6">ICHIAU1</strain>
    </source>
</reference>
<keyword evidence="6" id="KW-1185">Reference proteome</keyword>